<keyword evidence="1" id="KW-1133">Transmembrane helix</keyword>
<keyword evidence="3" id="KW-1185">Reference proteome</keyword>
<name>A0A133UM64_9EURY</name>
<evidence type="ECO:0000313" key="2">
    <source>
        <dbReference type="EMBL" id="KXA95200.1"/>
    </source>
</evidence>
<protein>
    <submittedName>
        <fullName evidence="2">Uncharacterized protein</fullName>
    </submittedName>
</protein>
<evidence type="ECO:0000256" key="1">
    <source>
        <dbReference type="SAM" id="Phobius"/>
    </source>
</evidence>
<accession>A0A133UM64</accession>
<organism evidence="2 3">
    <name type="scientific">candidate division MSBL1 archaeon SCGC-AAA259E19</name>
    <dbReference type="NCBI Taxonomy" id="1698264"/>
    <lineage>
        <taxon>Archaea</taxon>
        <taxon>Methanobacteriati</taxon>
        <taxon>Methanobacteriota</taxon>
        <taxon>candidate division MSBL1</taxon>
    </lineage>
</organism>
<dbReference type="EMBL" id="LHXO01000022">
    <property type="protein sequence ID" value="KXA95200.1"/>
    <property type="molecule type" value="Genomic_DNA"/>
</dbReference>
<proteinExistence type="predicted"/>
<dbReference type="AlphaFoldDB" id="A0A133UM64"/>
<sequence>GINRFDSFFYPANSFLNFLYASSSYTCSLTFFYIFYMSLVIVFFFFFSEDSPAFLPFFFGIEGVFRRKLLN</sequence>
<gene>
    <name evidence="2" type="ORF">AKJ65_02265</name>
</gene>
<reference evidence="2 3" key="1">
    <citation type="journal article" date="2016" name="Sci. Rep.">
        <title>Metabolic traits of an uncultured archaeal lineage -MSBL1- from brine pools of the Red Sea.</title>
        <authorList>
            <person name="Mwirichia R."/>
            <person name="Alam I."/>
            <person name="Rashid M."/>
            <person name="Vinu M."/>
            <person name="Ba-Alawi W."/>
            <person name="Anthony Kamau A."/>
            <person name="Kamanda Ngugi D."/>
            <person name="Goker M."/>
            <person name="Klenk H.P."/>
            <person name="Bajic V."/>
            <person name="Stingl U."/>
        </authorList>
    </citation>
    <scope>NUCLEOTIDE SEQUENCE [LARGE SCALE GENOMIC DNA]</scope>
    <source>
        <strain evidence="2">SCGC-AAA259E19</strain>
    </source>
</reference>
<keyword evidence="1" id="KW-0472">Membrane</keyword>
<evidence type="ECO:0000313" key="3">
    <source>
        <dbReference type="Proteomes" id="UP000070284"/>
    </source>
</evidence>
<comment type="caution">
    <text evidence="2">The sequence shown here is derived from an EMBL/GenBank/DDBJ whole genome shotgun (WGS) entry which is preliminary data.</text>
</comment>
<feature type="non-terminal residue" evidence="2">
    <location>
        <position position="1"/>
    </location>
</feature>
<dbReference type="Proteomes" id="UP000070284">
    <property type="component" value="Unassembled WGS sequence"/>
</dbReference>
<feature type="transmembrane region" description="Helical" evidence="1">
    <location>
        <begin position="20"/>
        <end position="47"/>
    </location>
</feature>
<keyword evidence="1" id="KW-0812">Transmembrane</keyword>